<organism evidence="4 5">
    <name type="scientific">Derxia gummosa DSM 723</name>
    <dbReference type="NCBI Taxonomy" id="1121388"/>
    <lineage>
        <taxon>Bacteria</taxon>
        <taxon>Pseudomonadati</taxon>
        <taxon>Pseudomonadota</taxon>
        <taxon>Betaproteobacteria</taxon>
        <taxon>Burkholderiales</taxon>
        <taxon>Alcaligenaceae</taxon>
        <taxon>Derxia</taxon>
    </lineage>
</organism>
<dbReference type="UniPathway" id="UPA00232"/>
<keyword evidence="4" id="KW-1185">Reference proteome</keyword>
<comment type="subcellular location">
    <subcellularLocation>
        <location evidence="1">Cytoplasm</location>
    </subcellularLocation>
</comment>
<accession>A0A8B6XAH9</accession>
<evidence type="ECO:0000313" key="4">
    <source>
        <dbReference type="Proteomes" id="UP000675920"/>
    </source>
</evidence>
<evidence type="ECO:0000256" key="1">
    <source>
        <dbReference type="HAMAP-Rule" id="MF_02215"/>
    </source>
</evidence>
<dbReference type="AlphaFoldDB" id="A0A8B6XAH9"/>
<sequence>MTATLDVTSTDAAPGRATEAPLVAPSSLGRFALGGLTAALNHLIASEQWARDRLRTHAGKTAHVSAPPFDLTLVVMSDGLVGAAGAVGVPDVRLAIDWAGMPATARGAMAESTPLEDALLRHVRIEGEADFANTLGLLLRHVRWDVEDDLARVVGDAAAYRLMSTGRKAATTLREGARRVAGNMAEYLTEEQPFLVPRARLDALRDDIRATQAQVEALEARLAALLARRGR</sequence>
<dbReference type="PANTHER" id="PTHR38693">
    <property type="entry name" value="UBIQUINONE BIOSYNTHESIS PROTEIN UBIJ"/>
    <property type="match status" value="1"/>
</dbReference>
<keyword evidence="1" id="KW-0963">Cytoplasm</keyword>
<comment type="function">
    <text evidence="1">Required for ubiquinone (coenzyme Q) biosynthesis. Binds hydrophobic ubiquinone biosynthetic intermediates via its SCP2 domain and is essential for the stability of the Ubi complex. May constitute a docking platform where Ubi enzymes assemble and access their SCP2-bound polyprenyl substrates.</text>
</comment>
<keyword evidence="1" id="KW-0831">Ubiquinone biosynthesis</keyword>
<name>A0A8B6XAH9_9BURK</name>
<dbReference type="PANTHER" id="PTHR38693:SF1">
    <property type="entry name" value="UBIQUINONE BIOSYNTHESIS ACCESSORY FACTOR UBIJ"/>
    <property type="match status" value="1"/>
</dbReference>
<reference evidence="5" key="4">
    <citation type="submission" date="2025-08" db="UniProtKB">
        <authorList>
            <consortium name="RefSeq"/>
        </authorList>
    </citation>
    <scope>IDENTIFICATION</scope>
</reference>
<dbReference type="RefSeq" id="WP_051378923.1">
    <property type="nucleotide sequence ID" value="NZ_AXWS01000019.1"/>
</dbReference>
<reference evidence="5" key="2">
    <citation type="journal article" date="2014" name="J. Bacteriol.">
        <title>ubiJ, a new gene required for aerobic growth and proliferation in macrophage, is involved in coenzyme Q biosynthesis in Escherichia coli and Salmonella enterica serovar Typhimurium.</title>
        <authorList>
            <person name="Aussel L."/>
            <person name="Loiseau L."/>
            <person name="Hajj Chehade M."/>
            <person name="Pocachard B."/>
            <person name="Fontecave M."/>
            <person name="Pierrel F."/>
            <person name="Barras F."/>
        </authorList>
    </citation>
    <scope>NUCLEOTIDE SEQUENCE</scope>
</reference>
<comment type="pathway">
    <text evidence="1">Cofactor biosynthesis; ubiquinone biosynthesis.</text>
</comment>
<feature type="coiled-coil region" evidence="2">
    <location>
        <begin position="201"/>
        <end position="228"/>
    </location>
</feature>
<proteinExistence type="inferred from homology"/>
<dbReference type="OrthoDB" id="8525483at2"/>
<dbReference type="HAMAP" id="MF_02215">
    <property type="entry name" value="UbiJ"/>
    <property type="match status" value="1"/>
</dbReference>
<protein>
    <recommendedName>
        <fullName evidence="1">Ubiquinone biosynthesis accessory factor UbiJ</fullName>
    </recommendedName>
</protein>
<dbReference type="Pfam" id="PF02036">
    <property type="entry name" value="SCP2"/>
    <property type="match status" value="1"/>
</dbReference>
<dbReference type="GO" id="GO:0006744">
    <property type="term" value="P:ubiquinone biosynthetic process"/>
    <property type="evidence" value="ECO:0007669"/>
    <property type="project" value="UniProtKB-UniRule"/>
</dbReference>
<evidence type="ECO:0000256" key="2">
    <source>
        <dbReference type="SAM" id="Coils"/>
    </source>
</evidence>
<keyword evidence="5" id="KW-0830">Ubiquinone</keyword>
<feature type="domain" description="SCP2" evidence="3">
    <location>
        <begin position="40"/>
        <end position="136"/>
    </location>
</feature>
<dbReference type="GO" id="GO:0005737">
    <property type="term" value="C:cytoplasm"/>
    <property type="evidence" value="ECO:0007669"/>
    <property type="project" value="UniProtKB-SubCell"/>
</dbReference>
<keyword evidence="2" id="KW-0175">Coiled coil</keyword>
<reference evidence="5" key="3">
    <citation type="journal article" date="2019" name="Cell Chem. Biol.">
        <title>A soluble metabolon synthesizes the isoprenoid lipid ubiquinone.</title>
        <authorList>
            <person name="Hajj Chehade M."/>
            <person name="Pelosi L."/>
            <person name="Fyfe C.D."/>
            <person name="Loiseau L."/>
            <person name="Rascalou B."/>
            <person name="Brugiere S."/>
            <person name="Kazemzadeh K."/>
            <person name="Vo C.D."/>
            <person name="Ciccone L."/>
            <person name="Aussel L."/>
            <person name="Coute Y."/>
            <person name="Fontecave M."/>
            <person name="Barras F."/>
            <person name="Lombard M."/>
            <person name="Pierrel F."/>
        </authorList>
    </citation>
    <scope>NUCLEOTIDE SEQUENCE</scope>
</reference>
<evidence type="ECO:0000259" key="3">
    <source>
        <dbReference type="Pfam" id="PF02036"/>
    </source>
</evidence>
<comment type="similarity">
    <text evidence="1">Belongs to the UbiJ family.</text>
</comment>
<dbReference type="Proteomes" id="UP000675920">
    <property type="component" value="Unplaced"/>
</dbReference>
<reference evidence="5" key="1">
    <citation type="journal article" date="2008" name="J. Lipid Res.">
        <title>Three-dimensional structure/function analysis of SCP-2-like2 reveals differences among SCP-2 family members.</title>
        <authorList>
            <person name="Dyer D.H."/>
            <person name="Wessely V."/>
            <person name="Forest K.T."/>
            <person name="Lan Q."/>
        </authorList>
    </citation>
    <scope>NUCLEOTIDE SEQUENCE</scope>
</reference>
<evidence type="ECO:0000313" key="5">
    <source>
        <dbReference type="RefSeq" id="WP_051378923.1"/>
    </source>
</evidence>
<dbReference type="InterPro" id="IPR038989">
    <property type="entry name" value="UbiJ"/>
</dbReference>
<dbReference type="InterPro" id="IPR003033">
    <property type="entry name" value="SCP2_sterol-bd_dom"/>
</dbReference>
<gene>
    <name evidence="1" type="primary">ubiJ</name>
</gene>